<dbReference type="Gene3D" id="1.25.40.10">
    <property type="entry name" value="Tetratricopeptide repeat domain"/>
    <property type="match status" value="1"/>
</dbReference>
<feature type="coiled-coil region" evidence="1">
    <location>
        <begin position="355"/>
        <end position="385"/>
    </location>
</feature>
<keyword evidence="1" id="KW-0175">Coiled coil</keyword>
<dbReference type="Proteomes" id="UP000298438">
    <property type="component" value="Unassembled WGS sequence"/>
</dbReference>
<dbReference type="SUPFAM" id="SSF48452">
    <property type="entry name" value="TPR-like"/>
    <property type="match status" value="1"/>
</dbReference>
<dbReference type="RefSeq" id="WP_135207126.1">
    <property type="nucleotide sequence ID" value="NZ_SPVF01000129.1"/>
</dbReference>
<evidence type="ECO:0008006" key="4">
    <source>
        <dbReference type="Google" id="ProtNLM"/>
    </source>
</evidence>
<evidence type="ECO:0000256" key="1">
    <source>
        <dbReference type="SAM" id="Coils"/>
    </source>
</evidence>
<dbReference type="AlphaFoldDB" id="A0A4Y9SG94"/>
<feature type="non-terminal residue" evidence="2">
    <location>
        <position position="405"/>
    </location>
</feature>
<gene>
    <name evidence="2" type="ORF">E4L96_10260</name>
</gene>
<accession>A0A4Y9SG94</accession>
<comment type="caution">
    <text evidence="2">The sequence shown here is derived from an EMBL/GenBank/DDBJ whole genome shotgun (WGS) entry which is preliminary data.</text>
</comment>
<evidence type="ECO:0000313" key="2">
    <source>
        <dbReference type="EMBL" id="TFW20604.1"/>
    </source>
</evidence>
<keyword evidence="3" id="KW-1185">Reference proteome</keyword>
<evidence type="ECO:0000313" key="3">
    <source>
        <dbReference type="Proteomes" id="UP000298438"/>
    </source>
</evidence>
<protein>
    <recommendedName>
        <fullName evidence="4">Tetratricopeptide repeat protein</fullName>
    </recommendedName>
</protein>
<reference evidence="2 3" key="1">
    <citation type="submission" date="2019-03" db="EMBL/GenBank/DDBJ databases">
        <title>Draft Genome Sequence of Massilia arenosa sp. nov., a Novel Massilia Species Isolated from a Sandy-loam Maize Soil.</title>
        <authorList>
            <person name="Raths R."/>
            <person name="Peta V."/>
            <person name="Bucking H."/>
        </authorList>
    </citation>
    <scope>NUCLEOTIDE SEQUENCE [LARGE SCALE GENOMIC DNA]</scope>
    <source>
        <strain evidence="2 3">MC02</strain>
    </source>
</reference>
<organism evidence="2 3">
    <name type="scientific">Zemynaea arenosa</name>
    <dbReference type="NCBI Taxonomy" id="2561931"/>
    <lineage>
        <taxon>Bacteria</taxon>
        <taxon>Pseudomonadati</taxon>
        <taxon>Pseudomonadota</taxon>
        <taxon>Betaproteobacteria</taxon>
        <taxon>Burkholderiales</taxon>
        <taxon>Oxalobacteraceae</taxon>
        <taxon>Telluria group</taxon>
        <taxon>Zemynaea</taxon>
    </lineage>
</organism>
<dbReference type="EMBL" id="SPVF01000129">
    <property type="protein sequence ID" value="TFW20604.1"/>
    <property type="molecule type" value="Genomic_DNA"/>
</dbReference>
<dbReference type="InterPro" id="IPR011990">
    <property type="entry name" value="TPR-like_helical_dom_sf"/>
</dbReference>
<proteinExistence type="predicted"/>
<name>A0A4Y9SG94_9BURK</name>
<sequence>MLKKIILGWVALALLPGWLGLATAAGPSASDLVRQMRAHGFVGPVDAAAALEQAVAAEPQPAPASVYGALAALHIAADDAAGVARDLAVLRTRDCAGCAAWAVLREAQWAVRRQDKAAASALLPRVAALATAADPDIQQMSWFLQAVIADQQSDQTRAIAMALRALRLAEASGNLAEQARVLNTLTLVSTNRRDLERAEAWAEEGYALAERIGFVYVMAYLRANQARLYGLRDDHVREGQALRDVMRITSTHAGLADLRLINSVNLAEFHLKAQRYPEAEAAAQDAVDQAIRQNKTTMHGVAMVALGNAQLHTRPGQAIATLEAAVASLGRHGGTNWQLGAYEALAAGYERQGHLRLALDTLHRLANLKDELQARDRDRALAEAQARFQAERKDREIERLSLDNA</sequence>